<dbReference type="SUPFAM" id="SSF56112">
    <property type="entry name" value="Protein kinase-like (PK-like)"/>
    <property type="match status" value="1"/>
</dbReference>
<dbReference type="VEuPathDB" id="FungiDB:BD410DRAFT_892437"/>
<evidence type="ECO:0000256" key="1">
    <source>
        <dbReference type="SAM" id="MobiDB-lite"/>
    </source>
</evidence>
<dbReference type="GO" id="GO:0004672">
    <property type="term" value="F:protein kinase activity"/>
    <property type="evidence" value="ECO:0007669"/>
    <property type="project" value="InterPro"/>
</dbReference>
<name>A0A4R5XEA0_9AGAM</name>
<proteinExistence type="predicted"/>
<evidence type="ECO:0000313" key="4">
    <source>
        <dbReference type="Proteomes" id="UP000294933"/>
    </source>
</evidence>
<evidence type="ECO:0000313" key="3">
    <source>
        <dbReference type="EMBL" id="TDL29062.1"/>
    </source>
</evidence>
<dbReference type="InterPro" id="IPR008266">
    <property type="entry name" value="Tyr_kinase_AS"/>
</dbReference>
<organism evidence="3 4">
    <name type="scientific">Rickenella mellea</name>
    <dbReference type="NCBI Taxonomy" id="50990"/>
    <lineage>
        <taxon>Eukaryota</taxon>
        <taxon>Fungi</taxon>
        <taxon>Dikarya</taxon>
        <taxon>Basidiomycota</taxon>
        <taxon>Agaricomycotina</taxon>
        <taxon>Agaricomycetes</taxon>
        <taxon>Hymenochaetales</taxon>
        <taxon>Rickenellaceae</taxon>
        <taxon>Rickenella</taxon>
    </lineage>
</organism>
<feature type="compositionally biased region" description="Polar residues" evidence="1">
    <location>
        <begin position="540"/>
        <end position="551"/>
    </location>
</feature>
<keyword evidence="4" id="KW-1185">Reference proteome</keyword>
<dbReference type="Proteomes" id="UP000294933">
    <property type="component" value="Unassembled WGS sequence"/>
</dbReference>
<feature type="domain" description="Protein kinase" evidence="2">
    <location>
        <begin position="198"/>
        <end position="540"/>
    </location>
</feature>
<dbReference type="PANTHER" id="PTHR38248:SF2">
    <property type="entry name" value="FUNK1 11"/>
    <property type="match status" value="1"/>
</dbReference>
<feature type="region of interest" description="Disordered" evidence="1">
    <location>
        <begin position="540"/>
        <end position="583"/>
    </location>
</feature>
<reference evidence="3 4" key="1">
    <citation type="submission" date="2018-06" db="EMBL/GenBank/DDBJ databases">
        <title>A transcriptomic atlas of mushroom development highlights an independent origin of complex multicellularity.</title>
        <authorList>
            <consortium name="DOE Joint Genome Institute"/>
            <person name="Krizsan K."/>
            <person name="Almasi E."/>
            <person name="Merenyi Z."/>
            <person name="Sahu N."/>
            <person name="Viragh M."/>
            <person name="Koszo T."/>
            <person name="Mondo S."/>
            <person name="Kiss B."/>
            <person name="Balint B."/>
            <person name="Kues U."/>
            <person name="Barry K."/>
            <person name="Hegedus J.C."/>
            <person name="Henrissat B."/>
            <person name="Johnson J."/>
            <person name="Lipzen A."/>
            <person name="Ohm R."/>
            <person name="Nagy I."/>
            <person name="Pangilinan J."/>
            <person name="Yan J."/>
            <person name="Xiong Y."/>
            <person name="Grigoriev I.V."/>
            <person name="Hibbett D.S."/>
            <person name="Nagy L.G."/>
        </authorList>
    </citation>
    <scope>NUCLEOTIDE SEQUENCE [LARGE SCALE GENOMIC DNA]</scope>
    <source>
        <strain evidence="3 4">SZMC22713</strain>
    </source>
</reference>
<feature type="region of interest" description="Disordered" evidence="1">
    <location>
        <begin position="642"/>
        <end position="662"/>
    </location>
</feature>
<evidence type="ECO:0000259" key="2">
    <source>
        <dbReference type="PROSITE" id="PS50011"/>
    </source>
</evidence>
<dbReference type="Pfam" id="PF17667">
    <property type="entry name" value="Pkinase_fungal"/>
    <property type="match status" value="1"/>
</dbReference>
<protein>
    <recommendedName>
        <fullName evidence="2">Protein kinase domain-containing protein</fullName>
    </recommendedName>
</protein>
<dbReference type="PANTHER" id="PTHR38248">
    <property type="entry name" value="FUNK1 6"/>
    <property type="match status" value="1"/>
</dbReference>
<feature type="compositionally biased region" description="Low complexity" evidence="1">
    <location>
        <begin position="552"/>
        <end position="565"/>
    </location>
</feature>
<dbReference type="STRING" id="50990.A0A4R5XEA0"/>
<gene>
    <name evidence="3" type="ORF">BD410DRAFT_892437</name>
</gene>
<dbReference type="InterPro" id="IPR040976">
    <property type="entry name" value="Pkinase_fungal"/>
</dbReference>
<dbReference type="PROSITE" id="PS50011">
    <property type="entry name" value="PROTEIN_KINASE_DOM"/>
    <property type="match status" value="1"/>
</dbReference>
<dbReference type="OrthoDB" id="5592585at2759"/>
<accession>A0A4R5XEA0</accession>
<dbReference type="InterPro" id="IPR011009">
    <property type="entry name" value="Kinase-like_dom_sf"/>
</dbReference>
<dbReference type="AlphaFoldDB" id="A0A4R5XEA0"/>
<dbReference type="Gene3D" id="1.10.510.10">
    <property type="entry name" value="Transferase(Phosphotransferase) domain 1"/>
    <property type="match status" value="1"/>
</dbReference>
<dbReference type="GO" id="GO:0005524">
    <property type="term" value="F:ATP binding"/>
    <property type="evidence" value="ECO:0007669"/>
    <property type="project" value="InterPro"/>
</dbReference>
<dbReference type="InterPro" id="IPR000719">
    <property type="entry name" value="Prot_kinase_dom"/>
</dbReference>
<dbReference type="PROSITE" id="PS00109">
    <property type="entry name" value="PROTEIN_KINASE_TYR"/>
    <property type="match status" value="1"/>
</dbReference>
<sequence length="662" mass="75191">MLGDMKDFEFIHYKLPNSAIKFDPQTMLDALSEVGEGGRPSLYDSERKVWKNWPDTSSPPPQKLADGEETIESRLASYISHVAEHVADRMKINMPMRWDDMVVLDRMGEDSEDAIKWDSIHARFELKCNNNRKKAKFELIHCARLMFGHQVDRRFVLAVKLFGTTMSLMVLNRSGTVASADFDVHKRPELFLRVAIGLLFLDRTSMGYDPTISPARDTIQVNTNTYHIKSIIYQESVVRGRGTVCLEVEKDGQTFVIKDYWLDDSRGNKEWTILDDAKDVDHVTDLVEYEELEIGDVFDSTANDMHFAKVKRTKEKPETRQHVRMVLTPYGRPIWKFHNKRELLQAFIDVIDAHEKLYKEKGILHRDISWRNILITSLGRGLLIDMDFAIRVTELERKAAIGPRTGTVPFMAIAILRGLQNHEPRHDLESLFYVLCWMGITRAGPNRPRPNFDLSKSELASWCGMAGETFKSVANAKQAVCSSEDMFKISILAEMHPYFHDLRDCLSRLQKRIFTSGFPSGDPIDHAQMRDIFQGSLDSLSVEDTTDGSDPSTVEETSSTTNEATPNDAGELDRHGSKTRSSPADEYLNKWHQMQPESKVPSFGLKRSLHDVDEKVEYEEDLCSRPTSGNFAASIGSAVLISGHSSTMGSNKRLRVDSSQTT</sequence>
<dbReference type="EMBL" id="ML170156">
    <property type="protein sequence ID" value="TDL29062.1"/>
    <property type="molecule type" value="Genomic_DNA"/>
</dbReference>